<dbReference type="InterPro" id="IPR020579">
    <property type="entry name" value="Exonuc_VII_lsu_C"/>
</dbReference>
<comment type="caution">
    <text evidence="10">The sequence shown here is derived from an EMBL/GenBank/DDBJ whole genome shotgun (WGS) entry which is preliminary data.</text>
</comment>
<dbReference type="AlphaFoldDB" id="A0A2M6XBG9"/>
<dbReference type="GO" id="GO:0003676">
    <property type="term" value="F:nucleic acid binding"/>
    <property type="evidence" value="ECO:0007669"/>
    <property type="project" value="InterPro"/>
</dbReference>
<dbReference type="GO" id="GO:0009318">
    <property type="term" value="C:exodeoxyribonuclease VII complex"/>
    <property type="evidence" value="ECO:0007669"/>
    <property type="project" value="UniProtKB-UniRule"/>
</dbReference>
<feature type="domain" description="OB-fold nucleic acid binding" evidence="9">
    <location>
        <begin position="5"/>
        <end position="95"/>
    </location>
</feature>
<feature type="domain" description="Exonuclease VII large subunit C-terminal" evidence="8">
    <location>
        <begin position="302"/>
        <end position="387"/>
    </location>
</feature>
<dbReference type="PANTHER" id="PTHR30008">
    <property type="entry name" value="EXODEOXYRIBONUCLEASE 7 LARGE SUBUNIT"/>
    <property type="match status" value="1"/>
</dbReference>
<accession>A0A2M6XBG9</accession>
<dbReference type="InterPro" id="IPR025824">
    <property type="entry name" value="OB-fold_nuc-bd_dom"/>
</dbReference>
<dbReference type="CDD" id="cd04489">
    <property type="entry name" value="ExoVII_LU_OBF"/>
    <property type="match status" value="1"/>
</dbReference>
<evidence type="ECO:0000256" key="4">
    <source>
        <dbReference type="ARBA" id="ARBA00022839"/>
    </source>
</evidence>
<comment type="subunit">
    <text evidence="5">Heterooligomer composed of large and small subunits.</text>
</comment>
<proteinExistence type="inferred from homology"/>
<sequence length="395" mass="44454">MEKIFQVSEFNEFINLYLDEITELVVEGEISQINVSQGKWLFATIKDDQASVEVFGVAEQISGWDILQTGMLVHVYGRPRLYQKTGRFSLSARQIVPAGAGALQIAFEKLKLKLEKAGWFDLERKRPLPVFPETIGLITAKDSRAYSDFVKVLKERMGGLQIYFYPVNVQGHEAVPTILTAFDYFNHQHQQPDLIVLARGGGSLEDLQAFNDERVAQAIFASRAPVVCGIGHEEDVSIADLVADRRASTPSNAAELIVRNRQEVLEQVAFQTREIKNQLEQLTIQANQVLLRRVGTLAAFAGQAQRQRQTIEQTKQQLVRATDTWLKQQKMRLATTARLLSNLDPHQVLKRGFSITVNQNGVILKSIKQVSNNEQVTTTLFDGKIDSQVLKINHD</sequence>
<protein>
    <recommendedName>
        <fullName evidence="5">Exodeoxyribonuclease 7 large subunit</fullName>
        <ecNumber evidence="5">3.1.11.6</ecNumber>
    </recommendedName>
    <alternativeName>
        <fullName evidence="5">Exodeoxyribonuclease VII large subunit</fullName>
        <shortName evidence="5">Exonuclease VII large subunit</shortName>
    </alternativeName>
</protein>
<comment type="function">
    <text evidence="5">Bidirectionally degrades single-stranded DNA into large acid-insoluble oligonucleotides, which are then degraded further into small acid-soluble oligonucleotides.</text>
</comment>
<dbReference type="GO" id="GO:0006308">
    <property type="term" value="P:DNA catabolic process"/>
    <property type="evidence" value="ECO:0007669"/>
    <property type="project" value="UniProtKB-UniRule"/>
</dbReference>
<keyword evidence="7" id="KW-0175">Coiled coil</keyword>
<dbReference type="Pfam" id="PF02601">
    <property type="entry name" value="Exonuc_VII_L"/>
    <property type="match status" value="2"/>
</dbReference>
<evidence type="ECO:0000259" key="9">
    <source>
        <dbReference type="Pfam" id="PF13742"/>
    </source>
</evidence>
<evidence type="ECO:0000259" key="8">
    <source>
        <dbReference type="Pfam" id="PF02601"/>
    </source>
</evidence>
<evidence type="ECO:0000256" key="2">
    <source>
        <dbReference type="ARBA" id="ARBA00022722"/>
    </source>
</evidence>
<comment type="catalytic activity">
    <reaction evidence="5 6">
        <text>Exonucleolytic cleavage in either 5'- to 3'- or 3'- to 5'-direction to yield nucleoside 5'-phosphates.</text>
        <dbReference type="EC" id="3.1.11.6"/>
    </reaction>
</comment>
<evidence type="ECO:0000256" key="5">
    <source>
        <dbReference type="HAMAP-Rule" id="MF_00378"/>
    </source>
</evidence>
<dbReference type="PANTHER" id="PTHR30008:SF0">
    <property type="entry name" value="EXODEOXYRIBONUCLEASE 7 LARGE SUBUNIT"/>
    <property type="match status" value="1"/>
</dbReference>
<dbReference type="GO" id="GO:0008855">
    <property type="term" value="F:exodeoxyribonuclease VII activity"/>
    <property type="evidence" value="ECO:0007669"/>
    <property type="project" value="UniProtKB-UniRule"/>
</dbReference>
<keyword evidence="1 5" id="KW-0963">Cytoplasm</keyword>
<evidence type="ECO:0000256" key="3">
    <source>
        <dbReference type="ARBA" id="ARBA00022801"/>
    </source>
</evidence>
<evidence type="ECO:0000313" key="10">
    <source>
        <dbReference type="EMBL" id="PIU02348.1"/>
    </source>
</evidence>
<keyword evidence="2 5" id="KW-0540">Nuclease</keyword>
<evidence type="ECO:0000256" key="6">
    <source>
        <dbReference type="RuleBase" id="RU004355"/>
    </source>
</evidence>
<feature type="domain" description="Exonuclease VII large subunit C-terminal" evidence="8">
    <location>
        <begin position="119"/>
        <end position="290"/>
    </location>
</feature>
<dbReference type="HAMAP" id="MF_00378">
    <property type="entry name" value="Exonuc_7_L"/>
    <property type="match status" value="1"/>
</dbReference>
<dbReference type="EC" id="3.1.11.6" evidence="5"/>
<dbReference type="EMBL" id="PEZK01000011">
    <property type="protein sequence ID" value="PIU02348.1"/>
    <property type="molecule type" value="Genomic_DNA"/>
</dbReference>
<keyword evidence="3 5" id="KW-0378">Hydrolase</keyword>
<dbReference type="GO" id="GO:0005737">
    <property type="term" value="C:cytoplasm"/>
    <property type="evidence" value="ECO:0007669"/>
    <property type="project" value="UniProtKB-SubCell"/>
</dbReference>
<name>A0A2M6XBG9_9BACT</name>
<dbReference type="InterPro" id="IPR003753">
    <property type="entry name" value="Exonuc_VII_L"/>
</dbReference>
<organism evidence="10 11">
    <name type="scientific">Candidatus Shapirobacteria bacterium CG09_land_8_20_14_0_10_49_15</name>
    <dbReference type="NCBI Taxonomy" id="1974482"/>
    <lineage>
        <taxon>Bacteria</taxon>
        <taxon>Candidatus Shapironibacteriota</taxon>
    </lineage>
</organism>
<feature type="coiled-coil region" evidence="7">
    <location>
        <begin position="261"/>
        <end position="324"/>
    </location>
</feature>
<evidence type="ECO:0000256" key="7">
    <source>
        <dbReference type="SAM" id="Coils"/>
    </source>
</evidence>
<keyword evidence="4 5" id="KW-0269">Exonuclease</keyword>
<gene>
    <name evidence="5 10" type="primary">xseA</name>
    <name evidence="10" type="ORF">COT66_00670</name>
</gene>
<comment type="similarity">
    <text evidence="5 6">Belongs to the XseA family.</text>
</comment>
<dbReference type="Proteomes" id="UP000231214">
    <property type="component" value="Unassembled WGS sequence"/>
</dbReference>
<dbReference type="Pfam" id="PF13742">
    <property type="entry name" value="tRNA_anti_2"/>
    <property type="match status" value="1"/>
</dbReference>
<reference evidence="11" key="1">
    <citation type="submission" date="2017-09" db="EMBL/GenBank/DDBJ databases">
        <title>Depth-based differentiation of microbial function through sediment-hosted aquifers and enrichment of novel symbionts in the deep terrestrial subsurface.</title>
        <authorList>
            <person name="Probst A.J."/>
            <person name="Ladd B."/>
            <person name="Jarett J.K."/>
            <person name="Geller-Mcgrath D.E."/>
            <person name="Sieber C.M.K."/>
            <person name="Emerson J.B."/>
            <person name="Anantharaman K."/>
            <person name="Thomas B.C."/>
            <person name="Malmstrom R."/>
            <person name="Stieglmeier M."/>
            <person name="Klingl A."/>
            <person name="Woyke T."/>
            <person name="Ryan C.M."/>
            <person name="Banfield J.F."/>
        </authorList>
    </citation>
    <scope>NUCLEOTIDE SEQUENCE [LARGE SCALE GENOMIC DNA]</scope>
</reference>
<dbReference type="NCBIfam" id="TIGR00237">
    <property type="entry name" value="xseA"/>
    <property type="match status" value="1"/>
</dbReference>
<comment type="subcellular location">
    <subcellularLocation>
        <location evidence="5 6">Cytoplasm</location>
    </subcellularLocation>
</comment>
<evidence type="ECO:0000313" key="11">
    <source>
        <dbReference type="Proteomes" id="UP000231214"/>
    </source>
</evidence>
<evidence type="ECO:0000256" key="1">
    <source>
        <dbReference type="ARBA" id="ARBA00022490"/>
    </source>
</evidence>